<gene>
    <name evidence="1" type="ORF">EJC49_12570</name>
</gene>
<dbReference type="OrthoDB" id="1263265at2"/>
<accession>A0A3R9YSB2</accession>
<evidence type="ECO:0000313" key="1">
    <source>
        <dbReference type="EMBL" id="RST85993.1"/>
    </source>
</evidence>
<dbReference type="Pfam" id="PF04325">
    <property type="entry name" value="DUF465"/>
    <property type="match status" value="1"/>
</dbReference>
<dbReference type="RefSeq" id="WP_126700281.1">
    <property type="nucleotide sequence ID" value="NZ_RWKW01000043.1"/>
</dbReference>
<evidence type="ECO:0000313" key="2">
    <source>
        <dbReference type="Proteomes" id="UP000278398"/>
    </source>
</evidence>
<dbReference type="InterPro" id="IPR007420">
    <property type="entry name" value="DUF465"/>
</dbReference>
<name>A0A3R9YSB2_9HYPH</name>
<dbReference type="EMBL" id="RWKW01000043">
    <property type="protein sequence ID" value="RST85993.1"/>
    <property type="molecule type" value="Genomic_DNA"/>
</dbReference>
<dbReference type="InterPro" id="IPR038444">
    <property type="entry name" value="DUF465_sf"/>
</dbReference>
<proteinExistence type="predicted"/>
<dbReference type="Proteomes" id="UP000278398">
    <property type="component" value="Unassembled WGS sequence"/>
</dbReference>
<keyword evidence="2" id="KW-1185">Reference proteome</keyword>
<protein>
    <submittedName>
        <fullName evidence="1">DUF465 domain-containing protein</fullName>
    </submittedName>
</protein>
<dbReference type="Gene3D" id="6.10.280.50">
    <property type="match status" value="1"/>
</dbReference>
<reference evidence="1 2" key="1">
    <citation type="submission" date="2018-12" db="EMBL/GenBank/DDBJ databases">
        <title>Mesorhizobium carbonis sp. nov., isolated from coal mine water.</title>
        <authorList>
            <person name="Xin W."/>
            <person name="Xu Z."/>
            <person name="Xiang F."/>
            <person name="Zhang J."/>
            <person name="Xi L."/>
            <person name="Liu J."/>
        </authorList>
    </citation>
    <scope>NUCLEOTIDE SEQUENCE [LARGE SCALE GENOMIC DNA]</scope>
    <source>
        <strain evidence="1 2">B2.3</strain>
    </source>
</reference>
<organism evidence="1 2">
    <name type="scientific">Aquibium carbonis</name>
    <dbReference type="NCBI Taxonomy" id="2495581"/>
    <lineage>
        <taxon>Bacteria</taxon>
        <taxon>Pseudomonadati</taxon>
        <taxon>Pseudomonadota</taxon>
        <taxon>Alphaproteobacteria</taxon>
        <taxon>Hyphomicrobiales</taxon>
        <taxon>Phyllobacteriaceae</taxon>
        <taxon>Aquibium</taxon>
    </lineage>
</organism>
<sequence length="89" mass="10470">MSHTPHELAEEFPEHVALMHHMRSTDGHFHRLANAYHEVNRTIHRAETDVEPMDDMHVAELRKQRMRLKDEIYTMLVRHEPAPAPVTEG</sequence>
<dbReference type="AlphaFoldDB" id="A0A3R9YSB2"/>
<comment type="caution">
    <text evidence="1">The sequence shown here is derived from an EMBL/GenBank/DDBJ whole genome shotgun (WGS) entry which is preliminary data.</text>
</comment>